<organism evidence="4 5">
    <name type="scientific">Micromonospora sediminimaris</name>
    <dbReference type="NCBI Taxonomy" id="547162"/>
    <lineage>
        <taxon>Bacteria</taxon>
        <taxon>Bacillati</taxon>
        <taxon>Actinomycetota</taxon>
        <taxon>Actinomycetes</taxon>
        <taxon>Micromonosporales</taxon>
        <taxon>Micromonosporaceae</taxon>
        <taxon>Micromonospora</taxon>
    </lineage>
</organism>
<feature type="compositionally biased region" description="Basic residues" evidence="1">
    <location>
        <begin position="25"/>
        <end position="36"/>
    </location>
</feature>
<dbReference type="GO" id="GO:0005886">
    <property type="term" value="C:plasma membrane"/>
    <property type="evidence" value="ECO:0007669"/>
    <property type="project" value="InterPro"/>
</dbReference>
<feature type="domain" description="Anti-sigma K factor RskA C-terminal" evidence="3">
    <location>
        <begin position="145"/>
        <end position="269"/>
    </location>
</feature>
<dbReference type="RefSeq" id="WP_093402517.1">
    <property type="nucleotide sequence ID" value="NZ_BOPD01000006.1"/>
</dbReference>
<dbReference type="EMBL" id="BOPD01000006">
    <property type="protein sequence ID" value="GIJ31628.1"/>
    <property type="molecule type" value="Genomic_DNA"/>
</dbReference>
<evidence type="ECO:0000256" key="2">
    <source>
        <dbReference type="SAM" id="Phobius"/>
    </source>
</evidence>
<keyword evidence="2" id="KW-1133">Transmembrane helix</keyword>
<protein>
    <recommendedName>
        <fullName evidence="3">Anti-sigma K factor RskA C-terminal domain-containing protein</fullName>
    </recommendedName>
</protein>
<feature type="transmembrane region" description="Helical" evidence="2">
    <location>
        <begin position="141"/>
        <end position="160"/>
    </location>
</feature>
<accession>A0A9W5UP18</accession>
<gene>
    <name evidence="4" type="ORF">Vse01_07760</name>
</gene>
<proteinExistence type="predicted"/>
<evidence type="ECO:0000313" key="4">
    <source>
        <dbReference type="EMBL" id="GIJ31628.1"/>
    </source>
</evidence>
<name>A0A9W5UP18_9ACTN</name>
<feature type="region of interest" description="Disordered" evidence="1">
    <location>
        <begin position="78"/>
        <end position="129"/>
    </location>
</feature>
<keyword evidence="2" id="KW-0812">Transmembrane</keyword>
<keyword evidence="2" id="KW-0472">Membrane</keyword>
<dbReference type="Pfam" id="PF10099">
    <property type="entry name" value="RskA_C"/>
    <property type="match status" value="1"/>
</dbReference>
<dbReference type="OrthoDB" id="4328740at2"/>
<evidence type="ECO:0000256" key="1">
    <source>
        <dbReference type="SAM" id="MobiDB-lite"/>
    </source>
</evidence>
<evidence type="ECO:0000313" key="5">
    <source>
        <dbReference type="Proteomes" id="UP000607311"/>
    </source>
</evidence>
<dbReference type="AlphaFoldDB" id="A0A9W5UP18"/>
<comment type="caution">
    <text evidence="4">The sequence shown here is derived from an EMBL/GenBank/DDBJ whole genome shotgun (WGS) entry which is preliminary data.</text>
</comment>
<sequence length="279" mass="28994">MSTAPQTYGGADDQFVDMLTGHLDRHARRTPGRKKAAAQSADPALLAAVVTELRAETTWASGPPPALRDSILSRVRAHAAEQHAAEPAPDPLSASDQLSVPEPVPVPEPTAGPATPVPSADPGPRWWHPAQWRPRMGRLTWALPAAALGAAVFTAGVLAVDRMLDAQPRADVYIAAGTELAPEARGKVSVVDTPSGASVVLEPVGLPAAAPGSYYAAWLKGPRGTVPIGSFHERRSGVPIELWSGVDIADYTTFSVTLQQEGAPPAPSGLVVMTAALSS</sequence>
<reference evidence="4" key="1">
    <citation type="submission" date="2021-01" db="EMBL/GenBank/DDBJ databases">
        <title>Whole genome shotgun sequence of Verrucosispora sediminis NBRC 107745.</title>
        <authorList>
            <person name="Komaki H."/>
            <person name="Tamura T."/>
        </authorList>
    </citation>
    <scope>NUCLEOTIDE SEQUENCE</scope>
    <source>
        <strain evidence="4">NBRC 107745</strain>
    </source>
</reference>
<feature type="compositionally biased region" description="Pro residues" evidence="1">
    <location>
        <begin position="102"/>
        <end position="121"/>
    </location>
</feature>
<dbReference type="Proteomes" id="UP000607311">
    <property type="component" value="Unassembled WGS sequence"/>
</dbReference>
<keyword evidence="5" id="KW-1185">Reference proteome</keyword>
<evidence type="ECO:0000259" key="3">
    <source>
        <dbReference type="Pfam" id="PF10099"/>
    </source>
</evidence>
<dbReference type="InterPro" id="IPR018764">
    <property type="entry name" value="RskA_C"/>
</dbReference>
<feature type="region of interest" description="Disordered" evidence="1">
    <location>
        <begin position="1"/>
        <end position="42"/>
    </location>
</feature>